<name>A0ABN8MHJ2_9CNID</name>
<organism evidence="8 9">
    <name type="scientific">Porites evermanni</name>
    <dbReference type="NCBI Taxonomy" id="104178"/>
    <lineage>
        <taxon>Eukaryota</taxon>
        <taxon>Metazoa</taxon>
        <taxon>Cnidaria</taxon>
        <taxon>Anthozoa</taxon>
        <taxon>Hexacorallia</taxon>
        <taxon>Scleractinia</taxon>
        <taxon>Fungiina</taxon>
        <taxon>Poritidae</taxon>
        <taxon>Porites</taxon>
    </lineage>
</organism>
<evidence type="ECO:0000256" key="5">
    <source>
        <dbReference type="ARBA" id="ARBA00022825"/>
    </source>
</evidence>
<evidence type="ECO:0000256" key="4">
    <source>
        <dbReference type="ARBA" id="ARBA00022801"/>
    </source>
</evidence>
<evidence type="ECO:0000313" key="9">
    <source>
        <dbReference type="Proteomes" id="UP001159427"/>
    </source>
</evidence>
<evidence type="ECO:0000259" key="7">
    <source>
        <dbReference type="PROSITE" id="PS50240"/>
    </source>
</evidence>
<keyword evidence="4 6" id="KW-0378">Hydrolase</keyword>
<dbReference type="Proteomes" id="UP001159427">
    <property type="component" value="Unassembled WGS sequence"/>
</dbReference>
<dbReference type="EC" id="3.4.21.-" evidence="6"/>
<evidence type="ECO:0000313" key="8">
    <source>
        <dbReference type="EMBL" id="CAH3028985.1"/>
    </source>
</evidence>
<dbReference type="Pfam" id="PF13365">
    <property type="entry name" value="Trypsin_2"/>
    <property type="match status" value="1"/>
</dbReference>
<evidence type="ECO:0000256" key="1">
    <source>
        <dbReference type="ARBA" id="ARBA00008764"/>
    </source>
</evidence>
<keyword evidence="9" id="KW-1185">Reference proteome</keyword>
<accession>A0ABN8MHJ2</accession>
<dbReference type="InterPro" id="IPR009003">
    <property type="entry name" value="Peptidase_S1_PA"/>
</dbReference>
<dbReference type="InterPro" id="IPR050966">
    <property type="entry name" value="Glutamyl_endopeptidase"/>
</dbReference>
<keyword evidence="5 6" id="KW-0720">Serine protease</keyword>
<evidence type="ECO:0000256" key="3">
    <source>
        <dbReference type="ARBA" id="ARBA00022729"/>
    </source>
</evidence>
<feature type="signal peptide" evidence="6">
    <location>
        <begin position="1"/>
        <end position="22"/>
    </location>
</feature>
<reference evidence="8 9" key="1">
    <citation type="submission" date="2022-05" db="EMBL/GenBank/DDBJ databases">
        <authorList>
            <consortium name="Genoscope - CEA"/>
            <person name="William W."/>
        </authorList>
    </citation>
    <scope>NUCLEOTIDE SEQUENCE [LARGE SCALE GENOMIC DNA]</scope>
</reference>
<evidence type="ECO:0000256" key="2">
    <source>
        <dbReference type="ARBA" id="ARBA00022670"/>
    </source>
</evidence>
<protein>
    <recommendedName>
        <fullName evidence="6">Serine protease</fullName>
        <ecNumber evidence="6">3.4.21.-</ecNumber>
    </recommendedName>
</protein>
<feature type="domain" description="Peptidase S1" evidence="7">
    <location>
        <begin position="146"/>
        <end position="357"/>
    </location>
</feature>
<dbReference type="PRINTS" id="PR00839">
    <property type="entry name" value="V8PROTEASE"/>
</dbReference>
<dbReference type="InterPro" id="IPR008256">
    <property type="entry name" value="Peptidase_S1B"/>
</dbReference>
<dbReference type="PROSITE" id="PS50240">
    <property type="entry name" value="TRYPSIN_DOM"/>
    <property type="match status" value="1"/>
</dbReference>
<keyword evidence="3 6" id="KW-0732">Signal</keyword>
<gene>
    <name evidence="8" type="ORF">PEVE_00035295</name>
</gene>
<keyword evidence="2 6" id="KW-0645">Protease</keyword>
<dbReference type="EMBL" id="CALNXI010000545">
    <property type="protein sequence ID" value="CAH3028985.1"/>
    <property type="molecule type" value="Genomic_DNA"/>
</dbReference>
<dbReference type="InterPro" id="IPR043504">
    <property type="entry name" value="Peptidase_S1_PA_chymotrypsin"/>
</dbReference>
<dbReference type="PANTHER" id="PTHR15462:SF8">
    <property type="entry name" value="SERINE PROTEASE"/>
    <property type="match status" value="1"/>
</dbReference>
<evidence type="ECO:0000256" key="6">
    <source>
        <dbReference type="RuleBase" id="RU004296"/>
    </source>
</evidence>
<proteinExistence type="inferred from homology"/>
<comment type="caution">
    <text evidence="8">The sequence shown here is derived from an EMBL/GenBank/DDBJ whole genome shotgun (WGS) entry which is preliminary data.</text>
</comment>
<dbReference type="InterPro" id="IPR001254">
    <property type="entry name" value="Trypsin_dom"/>
</dbReference>
<dbReference type="SUPFAM" id="SSF50494">
    <property type="entry name" value="Trypsin-like serine proteases"/>
    <property type="match status" value="1"/>
</dbReference>
<comment type="similarity">
    <text evidence="1 6">Belongs to the peptidase S1B family.</text>
</comment>
<dbReference type="PANTHER" id="PTHR15462">
    <property type="entry name" value="SERINE PROTEASE"/>
    <property type="match status" value="1"/>
</dbReference>
<dbReference type="Gene3D" id="2.40.10.10">
    <property type="entry name" value="Trypsin-like serine proteases"/>
    <property type="match status" value="2"/>
</dbReference>
<feature type="chain" id="PRO_5044963924" description="Serine protease" evidence="6">
    <location>
        <begin position="23"/>
        <end position="357"/>
    </location>
</feature>
<sequence>MIPKAAVVFVMLLSYDVLFCRASGRSGFDLNETSYHDFKDYAGLLEDKVPIKSISDADSEWTISLEGSSSNLSLEYLSNSLNLTEQDLDLSYETIWYLDGEERRSITIKRAVEQTTREENLDNKDTQRVAIKINREQPRVKSKRWIFGNDDRKQLLPNSFEAQKIPHSAACKVACKGFCWSCSGILIGSRHVLTSAHCVDGETAGALRVGFLERNGRLHWYNVMKAYVPLRWTASKPLSSDYAVLKLRRPPTRRTYVKIASLALRKGSVISFTGFPGDKVRNSLWTTKCSVFLVQGGVIYNKCDATRGSSGSGVFVTDSSGTKVVGVLSGETKRSRLNVAVHFTRSKVNQINGWTRK</sequence>